<sequence>MRIGISARFAGAMVGVSLAAAATTGFAVNVYFAEVIRRAEESDLQNRFGLLTAAIAASAEQAKAMASLAAALPGVAETVAAGDRDRLAAQMAPVFARLAKPYGIEQFQFHLPPATSFLRVHAPAKFGDDLSKIRETVVEANARRVPVVGLETGVAGLGIRGVVPLAVGDRHVGTVEFGLALGKSFFEDFKAAHRADAALLIPAHDGGYRIFAGTVSAARLSREEFARALAGETVVRNDTVDGRNVAILGRAVPDYSGRPVGVAEIAMDAETYVGQLRESRRTVLMLVGGIAALAAAISIVVARGITGPIRAFTAAMERISRQDFAVDLPQTARADEIGLMARAIAVVRDEAKALATLQSRQTEMVEALRRGEAETRDSMLRQLVGVVDAAVQSNEAGLVLAGMLGDLRRTAGESQTIAAAIEEMVASIGSITENSERAAAEAESAESDAREGVADAETADAAAGTLDASIGDADTKIRALAEAAEHIVPIIDQIETIASQTNLLALNATIEAARAGEAGKGFAVVAGEVKTLATQTARATDDIRARIGAVRDGMTAALSAMHASTRAATASRAAADGLRERLDGILRRIDGVSARMRDIAQILTQQAGAAHEVSDSGGRVAALAGGNLEQIDAMLASLTRANTVLDARVEDFSSIRSARAVIEIAKNDHVRFKRQVIETLLGRATQTAAGLSDHLGCRLGRWYGGVTDPQILAQPAFAALREPHERVHLYGKRALERHAQGDGEGTRTAVAEMNRASHEVLDLLGEIGAALADRDPASA</sequence>
<dbReference type="InterPro" id="IPR029151">
    <property type="entry name" value="Sensor-like_sf"/>
</dbReference>
<dbReference type="PANTHER" id="PTHR32089">
    <property type="entry name" value="METHYL-ACCEPTING CHEMOTAXIS PROTEIN MCPB"/>
    <property type="match status" value="1"/>
</dbReference>
<dbReference type="Gene3D" id="6.10.340.10">
    <property type="match status" value="1"/>
</dbReference>
<evidence type="ECO:0000256" key="6">
    <source>
        <dbReference type="SAM" id="SignalP"/>
    </source>
</evidence>
<evidence type="ECO:0000313" key="9">
    <source>
        <dbReference type="EMBL" id="SBW08883.1"/>
    </source>
</evidence>
<keyword evidence="5" id="KW-1133">Transmembrane helix</keyword>
<feature type="domain" description="HAMP" evidence="8">
    <location>
        <begin position="303"/>
        <end position="356"/>
    </location>
</feature>
<dbReference type="SUPFAM" id="SSF58104">
    <property type="entry name" value="Methyl-accepting chemotaxis protein (MCP) signaling domain"/>
    <property type="match status" value="1"/>
</dbReference>
<evidence type="ECO:0000256" key="5">
    <source>
        <dbReference type="SAM" id="Phobius"/>
    </source>
</evidence>
<dbReference type="InterPro" id="IPR004089">
    <property type="entry name" value="MCPsignal_dom"/>
</dbReference>
<feature type="chain" id="PRO_5013233659" evidence="6">
    <location>
        <begin position="20"/>
        <end position="779"/>
    </location>
</feature>
<dbReference type="Pfam" id="PF14827">
    <property type="entry name" value="dCache_3"/>
    <property type="match status" value="1"/>
</dbReference>
<dbReference type="PROSITE" id="PS50111">
    <property type="entry name" value="CHEMOTAXIS_TRANSDUC_2"/>
    <property type="match status" value="1"/>
</dbReference>
<dbReference type="InterPro" id="IPR003660">
    <property type="entry name" value="HAMP_dom"/>
</dbReference>
<dbReference type="GO" id="GO:0016301">
    <property type="term" value="F:kinase activity"/>
    <property type="evidence" value="ECO:0007669"/>
    <property type="project" value="UniProtKB-KW"/>
</dbReference>
<evidence type="ECO:0000259" key="7">
    <source>
        <dbReference type="PROSITE" id="PS50111"/>
    </source>
</evidence>
<dbReference type="PANTHER" id="PTHR32089:SF112">
    <property type="entry name" value="LYSOZYME-LIKE PROTEIN-RELATED"/>
    <property type="match status" value="1"/>
</dbReference>
<evidence type="ECO:0000256" key="2">
    <source>
        <dbReference type="ARBA" id="ARBA00029447"/>
    </source>
</evidence>
<accession>A0A212KB20</accession>
<keyword evidence="9" id="KW-0418">Kinase</keyword>
<organism evidence="9">
    <name type="scientific">uncultured Alphaproteobacteria bacterium</name>
    <dbReference type="NCBI Taxonomy" id="91750"/>
    <lineage>
        <taxon>Bacteria</taxon>
        <taxon>Pseudomonadati</taxon>
        <taxon>Pseudomonadota</taxon>
        <taxon>Alphaproteobacteria</taxon>
        <taxon>environmental samples</taxon>
    </lineage>
</organism>
<dbReference type="GO" id="GO:0016020">
    <property type="term" value="C:membrane"/>
    <property type="evidence" value="ECO:0007669"/>
    <property type="project" value="InterPro"/>
</dbReference>
<feature type="transmembrane region" description="Helical" evidence="5">
    <location>
        <begin position="283"/>
        <end position="302"/>
    </location>
</feature>
<dbReference type="GO" id="GO:0004888">
    <property type="term" value="F:transmembrane signaling receptor activity"/>
    <property type="evidence" value="ECO:0007669"/>
    <property type="project" value="InterPro"/>
</dbReference>
<dbReference type="Pfam" id="PF00015">
    <property type="entry name" value="MCPsignal"/>
    <property type="match status" value="1"/>
</dbReference>
<dbReference type="CDD" id="cd06225">
    <property type="entry name" value="HAMP"/>
    <property type="match status" value="1"/>
</dbReference>
<evidence type="ECO:0000256" key="3">
    <source>
        <dbReference type="PROSITE-ProRule" id="PRU00284"/>
    </source>
</evidence>
<dbReference type="InterPro" id="IPR029150">
    <property type="entry name" value="dCache_3"/>
</dbReference>
<gene>
    <name evidence="9" type="ORF">KL86APRO_12475</name>
</gene>
<dbReference type="GO" id="GO:0007165">
    <property type="term" value="P:signal transduction"/>
    <property type="evidence" value="ECO:0007669"/>
    <property type="project" value="UniProtKB-KW"/>
</dbReference>
<dbReference type="EMBL" id="FLUO01000001">
    <property type="protein sequence ID" value="SBW08883.1"/>
    <property type="molecule type" value="Genomic_DNA"/>
</dbReference>
<dbReference type="PROSITE" id="PS50885">
    <property type="entry name" value="HAMP"/>
    <property type="match status" value="1"/>
</dbReference>
<feature type="region of interest" description="Disordered" evidence="4">
    <location>
        <begin position="436"/>
        <end position="455"/>
    </location>
</feature>
<keyword evidence="1 3" id="KW-0807">Transducer</keyword>
<reference evidence="9" key="1">
    <citation type="submission" date="2016-04" db="EMBL/GenBank/DDBJ databases">
        <authorList>
            <person name="Evans L.H."/>
            <person name="Alamgir A."/>
            <person name="Owens N."/>
            <person name="Weber N.D."/>
            <person name="Virtaneva K."/>
            <person name="Barbian K."/>
            <person name="Babar A."/>
            <person name="Rosenke K."/>
        </authorList>
    </citation>
    <scope>NUCLEOTIDE SEQUENCE</scope>
    <source>
        <strain evidence="9">86</strain>
    </source>
</reference>
<evidence type="ECO:0000256" key="1">
    <source>
        <dbReference type="ARBA" id="ARBA00023224"/>
    </source>
</evidence>
<name>A0A212KB20_9PROT</name>
<protein>
    <submittedName>
        <fullName evidence="9">Histidine kinase, HAMP region:Bacterial chemotaxis sensory transducer</fullName>
    </submittedName>
</protein>
<dbReference type="Gene3D" id="1.10.287.950">
    <property type="entry name" value="Methyl-accepting chemotaxis protein"/>
    <property type="match status" value="1"/>
</dbReference>
<proteinExistence type="inferred from homology"/>
<feature type="signal peptide" evidence="6">
    <location>
        <begin position="1"/>
        <end position="19"/>
    </location>
</feature>
<comment type="similarity">
    <text evidence="2">Belongs to the methyl-accepting chemotaxis (MCP) protein family.</text>
</comment>
<evidence type="ECO:0000256" key="4">
    <source>
        <dbReference type="SAM" id="MobiDB-lite"/>
    </source>
</evidence>
<dbReference type="Pfam" id="PF00672">
    <property type="entry name" value="HAMP"/>
    <property type="match status" value="1"/>
</dbReference>
<dbReference type="GO" id="GO:0006935">
    <property type="term" value="P:chemotaxis"/>
    <property type="evidence" value="ECO:0007669"/>
    <property type="project" value="InterPro"/>
</dbReference>
<dbReference type="InterPro" id="IPR025991">
    <property type="entry name" value="Chemoreceptor_zinc-bind_dom"/>
</dbReference>
<feature type="domain" description="Methyl-accepting transducer" evidence="7">
    <location>
        <begin position="411"/>
        <end position="621"/>
    </location>
</feature>
<dbReference type="Pfam" id="PF13682">
    <property type="entry name" value="CZB"/>
    <property type="match status" value="1"/>
</dbReference>
<dbReference type="SMART" id="SM00283">
    <property type="entry name" value="MA"/>
    <property type="match status" value="1"/>
</dbReference>
<keyword evidence="5" id="KW-0472">Membrane</keyword>
<dbReference type="Gene3D" id="3.30.450.20">
    <property type="entry name" value="PAS domain"/>
    <property type="match status" value="1"/>
</dbReference>
<dbReference type="Gene3D" id="1.20.120.30">
    <property type="entry name" value="Aspartate receptor, ligand-binding domain"/>
    <property type="match status" value="1"/>
</dbReference>
<dbReference type="InterPro" id="IPR004090">
    <property type="entry name" value="Chemotax_Me-accpt_rcpt"/>
</dbReference>
<keyword evidence="5" id="KW-0812">Transmembrane</keyword>
<dbReference type="AlphaFoldDB" id="A0A212KB20"/>
<dbReference type="SMART" id="SM00304">
    <property type="entry name" value="HAMP"/>
    <property type="match status" value="1"/>
</dbReference>
<evidence type="ECO:0000259" key="8">
    <source>
        <dbReference type="PROSITE" id="PS50885"/>
    </source>
</evidence>
<keyword evidence="6" id="KW-0732">Signal</keyword>
<dbReference type="SUPFAM" id="SSF103190">
    <property type="entry name" value="Sensory domain-like"/>
    <property type="match status" value="1"/>
</dbReference>
<keyword evidence="9" id="KW-0808">Transferase</keyword>
<dbReference type="PRINTS" id="PR00260">
    <property type="entry name" value="CHEMTRNSDUCR"/>
</dbReference>